<sequence length="749" mass="83757">MPLGVWLFATKAHVDIKRMLSKMALAVHDTTARDALNSISRQSLLNLRANVGRALADTKPSPYCRKVLDNIQQHQPVHEHRLGAVSQLITGTAATAVILDDFSPGAFDLGRLQDEIFKNERRHLTVNALLRDLSTAHLEEVTALHFLRVLCKHSPVFAVYSTSVSDRFRTAPISKHRMREGRKTEVVPLGSNGHYEMATDGMRDAQLDFDEQSGHTKDAVEKANVVLLYGGDGGSVMSSGRVAQELRHLACTQGPFSTRECVLMTPGIWHVRYTMVNTLAANFFGPSASKDPSSISRAAWATNLHRPTNLSKCDFFATVRTLQVVYEARIMDIWSRELAGDTDLDEYYTIGTHQLPTFSKLLSIARQISSKYASSRGLRRVESAKAAADAPPDLSFPVGDSRHARVVDTPTASNGRDAAESDERDHVEVPGYSGDRVLSNAILFLREWTMWEECTYAVSEGDIGRVWEVFKYWIFVFAGGGNHNYRSIILELYCLFRYKASVELKEAVWNNWLVNVTGELGKWIEDDLMQEHYNRWLEDMISKHGGKFEDPLFRETISPNVEFFINLKKEIEIGLGLYTRSQSHTSSDHSAEHKILRKIYRDDQVHFFVSGRSKGHAAKDLFELGYHVLGNGKLQEFLEYTSADARLLADLRHRPSPAPLPSKPSEPVPLASIANDELELLDPASEAAQRRLAVLDDITERLSSVLTGDIAETEMDNATEGGDAMVPEEEAEVNPDVDTEGWLDENDGC</sequence>
<reference evidence="3 4" key="1">
    <citation type="journal article" date="2015" name="Fungal Genet. Biol.">
        <title>Evolution of novel wood decay mechanisms in Agaricales revealed by the genome sequences of Fistulina hepatica and Cylindrobasidium torrendii.</title>
        <authorList>
            <person name="Floudas D."/>
            <person name="Held B.W."/>
            <person name="Riley R."/>
            <person name="Nagy L.G."/>
            <person name="Koehler G."/>
            <person name="Ransdell A.S."/>
            <person name="Younus H."/>
            <person name="Chow J."/>
            <person name="Chiniquy J."/>
            <person name="Lipzen A."/>
            <person name="Tritt A."/>
            <person name="Sun H."/>
            <person name="Haridas S."/>
            <person name="LaButti K."/>
            <person name="Ohm R.A."/>
            <person name="Kues U."/>
            <person name="Blanchette R.A."/>
            <person name="Grigoriev I.V."/>
            <person name="Minto R.E."/>
            <person name="Hibbett D.S."/>
        </authorList>
    </citation>
    <scope>NUCLEOTIDE SEQUENCE [LARGE SCALE GENOMIC DNA]</scope>
    <source>
        <strain evidence="3 4">FP15055 ss-10</strain>
    </source>
</reference>
<evidence type="ECO:0000256" key="1">
    <source>
        <dbReference type="SAM" id="MobiDB-lite"/>
    </source>
</evidence>
<dbReference type="InterPro" id="IPR046496">
    <property type="entry name" value="DUF6589"/>
</dbReference>
<dbReference type="Proteomes" id="UP000054007">
    <property type="component" value="Unassembled WGS sequence"/>
</dbReference>
<evidence type="ECO:0000313" key="3">
    <source>
        <dbReference type="EMBL" id="KIY66072.1"/>
    </source>
</evidence>
<feature type="region of interest" description="Disordered" evidence="1">
    <location>
        <begin position="408"/>
        <end position="428"/>
    </location>
</feature>
<feature type="compositionally biased region" description="Acidic residues" evidence="1">
    <location>
        <begin position="726"/>
        <end position="749"/>
    </location>
</feature>
<dbReference type="Pfam" id="PF20231">
    <property type="entry name" value="DUF6589"/>
    <property type="match status" value="1"/>
</dbReference>
<evidence type="ECO:0000313" key="4">
    <source>
        <dbReference type="Proteomes" id="UP000054007"/>
    </source>
</evidence>
<organism evidence="3 4">
    <name type="scientific">Cylindrobasidium torrendii FP15055 ss-10</name>
    <dbReference type="NCBI Taxonomy" id="1314674"/>
    <lineage>
        <taxon>Eukaryota</taxon>
        <taxon>Fungi</taxon>
        <taxon>Dikarya</taxon>
        <taxon>Basidiomycota</taxon>
        <taxon>Agaricomycotina</taxon>
        <taxon>Agaricomycetes</taxon>
        <taxon>Agaricomycetidae</taxon>
        <taxon>Agaricales</taxon>
        <taxon>Marasmiineae</taxon>
        <taxon>Physalacriaceae</taxon>
        <taxon>Cylindrobasidium</taxon>
    </lineage>
</organism>
<feature type="domain" description="DUF6589" evidence="2">
    <location>
        <begin position="119"/>
        <end position="584"/>
    </location>
</feature>
<accession>A0A0D7B6D6</accession>
<protein>
    <recommendedName>
        <fullName evidence="2">DUF6589 domain-containing protein</fullName>
    </recommendedName>
</protein>
<evidence type="ECO:0000259" key="2">
    <source>
        <dbReference type="Pfam" id="PF20231"/>
    </source>
</evidence>
<feature type="compositionally biased region" description="Basic and acidic residues" evidence="1">
    <location>
        <begin position="417"/>
        <end position="428"/>
    </location>
</feature>
<keyword evidence="4" id="KW-1185">Reference proteome</keyword>
<dbReference type="STRING" id="1314674.A0A0D7B6D6"/>
<proteinExistence type="predicted"/>
<feature type="region of interest" description="Disordered" evidence="1">
    <location>
        <begin position="719"/>
        <end position="749"/>
    </location>
</feature>
<dbReference type="EMBL" id="KN880566">
    <property type="protein sequence ID" value="KIY66072.1"/>
    <property type="molecule type" value="Genomic_DNA"/>
</dbReference>
<gene>
    <name evidence="3" type="ORF">CYLTODRAFT_412104</name>
</gene>
<name>A0A0D7B6D6_9AGAR</name>
<dbReference type="OrthoDB" id="3019291at2759"/>
<dbReference type="AlphaFoldDB" id="A0A0D7B6D6"/>